<dbReference type="PANTHER" id="PTHR46566:SF5">
    <property type="entry name" value="1-PHOSPHOFRUCTOKINASE"/>
    <property type="match status" value="1"/>
</dbReference>
<dbReference type="PIRSF" id="PIRSF000535">
    <property type="entry name" value="1PFK/6PFK/LacC"/>
    <property type="match status" value="1"/>
</dbReference>
<accession>A0A173LNB0</accession>
<dbReference type="NCBIfam" id="TIGR03168">
    <property type="entry name" value="1-PFK"/>
    <property type="match status" value="1"/>
</dbReference>
<dbReference type="RefSeq" id="WP_067471939.1">
    <property type="nucleotide sequence ID" value="NZ_CP015961.1"/>
</dbReference>
<dbReference type="Proteomes" id="UP000186104">
    <property type="component" value="Chromosome"/>
</dbReference>
<dbReference type="Gene3D" id="3.40.1190.20">
    <property type="match status" value="1"/>
</dbReference>
<dbReference type="AlphaFoldDB" id="A0A173LNB0"/>
<evidence type="ECO:0000313" key="9">
    <source>
        <dbReference type="Proteomes" id="UP000186104"/>
    </source>
</evidence>
<keyword evidence="2 6" id="KW-0808">Transferase</keyword>
<dbReference type="CDD" id="cd01164">
    <property type="entry name" value="FruK_PfkB_like"/>
    <property type="match status" value="1"/>
</dbReference>
<dbReference type="OrthoDB" id="9801219at2"/>
<proteinExistence type="inferred from homology"/>
<dbReference type="InterPro" id="IPR017583">
    <property type="entry name" value="Tagatose/fructose_Pkinase"/>
</dbReference>
<evidence type="ECO:0000256" key="3">
    <source>
        <dbReference type="ARBA" id="ARBA00022741"/>
    </source>
</evidence>
<dbReference type="SUPFAM" id="SSF53613">
    <property type="entry name" value="Ribokinase-like"/>
    <property type="match status" value="1"/>
</dbReference>
<dbReference type="InterPro" id="IPR011611">
    <property type="entry name" value="PfkB_dom"/>
</dbReference>
<gene>
    <name evidence="8" type="ORF">BJL86_1265</name>
</gene>
<name>A0A173LNB0_9ACTN</name>
<keyword evidence="5" id="KW-0067">ATP-binding</keyword>
<protein>
    <submittedName>
        <fullName evidence="8">1-phosphofructokinase</fullName>
    </submittedName>
</protein>
<evidence type="ECO:0000259" key="7">
    <source>
        <dbReference type="Pfam" id="PF00294"/>
    </source>
</evidence>
<evidence type="ECO:0000313" key="8">
    <source>
        <dbReference type="EMBL" id="ANI92050.1"/>
    </source>
</evidence>
<organism evidence="8 9">
    <name type="scientific">Dietzia timorensis</name>
    <dbReference type="NCBI Taxonomy" id="499555"/>
    <lineage>
        <taxon>Bacteria</taxon>
        <taxon>Bacillati</taxon>
        <taxon>Actinomycetota</taxon>
        <taxon>Actinomycetes</taxon>
        <taxon>Mycobacteriales</taxon>
        <taxon>Dietziaceae</taxon>
        <taxon>Dietzia</taxon>
    </lineage>
</organism>
<dbReference type="GO" id="GO:0005829">
    <property type="term" value="C:cytosol"/>
    <property type="evidence" value="ECO:0007669"/>
    <property type="project" value="TreeGrafter"/>
</dbReference>
<keyword evidence="3" id="KW-0547">Nucleotide-binding</keyword>
<dbReference type="PANTHER" id="PTHR46566">
    <property type="entry name" value="1-PHOSPHOFRUCTOKINASE-RELATED"/>
    <property type="match status" value="1"/>
</dbReference>
<dbReference type="InterPro" id="IPR029056">
    <property type="entry name" value="Ribokinase-like"/>
</dbReference>
<reference evidence="8 9" key="1">
    <citation type="submission" date="2016-06" db="EMBL/GenBank/DDBJ databases">
        <title>Complete genome sequence of a saline-alkali tolerant type strain Dietzia timorensis ID05-A0528T.</title>
        <authorList>
            <person name="Wu X."/>
        </authorList>
    </citation>
    <scope>NUCLEOTIDE SEQUENCE [LARGE SCALE GENOMIC DNA]</scope>
    <source>
        <strain evidence="8 9">ID05-A0528</strain>
    </source>
</reference>
<dbReference type="STRING" id="499555.BJL86_1265"/>
<keyword evidence="9" id="KW-1185">Reference proteome</keyword>
<dbReference type="GO" id="GO:0008443">
    <property type="term" value="F:phosphofructokinase activity"/>
    <property type="evidence" value="ECO:0007669"/>
    <property type="project" value="TreeGrafter"/>
</dbReference>
<dbReference type="EMBL" id="CP015961">
    <property type="protein sequence ID" value="ANI92050.1"/>
    <property type="molecule type" value="Genomic_DNA"/>
</dbReference>
<feature type="domain" description="Carbohydrate kinase PfkB" evidence="7">
    <location>
        <begin position="6"/>
        <end position="315"/>
    </location>
</feature>
<comment type="similarity">
    <text evidence="1">Belongs to the carbohydrate kinase PfkB family.</text>
</comment>
<evidence type="ECO:0000256" key="6">
    <source>
        <dbReference type="PIRNR" id="PIRNR000535"/>
    </source>
</evidence>
<dbReference type="Pfam" id="PF00294">
    <property type="entry name" value="PfkB"/>
    <property type="match status" value="1"/>
</dbReference>
<evidence type="ECO:0000256" key="2">
    <source>
        <dbReference type="ARBA" id="ARBA00022679"/>
    </source>
</evidence>
<dbReference type="KEGG" id="dtm:BJL86_1265"/>
<sequence length="332" mass="33652">MIVTLTMNPSVDRTADVAGPLERGGVNRLSDITDVAGGKGINVARVLSEAAPKYALPEVLAVAPSSHSDPFAAMLGGAQIPHELVPVADPVRVNLTVTEPDGTTTKLNAPGAELGDTARNSLVDTVVTAAQRSPSPWAALCGSLPRGCPPDFYLEATTALHDVGVPVALDTSDAPLETLGAAMRAGSRESSFLPDLIKPNGLELGQLLGIDGSVLESGSEAGDFGPVADAARELVDVGVGAVLVTLGGAGALLATPDGVWSASPPDIAVRSTVGAGDSSLAGYLLAAHLELDPPERLRWSVAHGSVAASLPGTGLPHALDMDRAPHIDVISH</sequence>
<keyword evidence="4 8" id="KW-0418">Kinase</keyword>
<dbReference type="GO" id="GO:0005524">
    <property type="term" value="F:ATP binding"/>
    <property type="evidence" value="ECO:0007669"/>
    <property type="project" value="UniProtKB-KW"/>
</dbReference>
<evidence type="ECO:0000256" key="5">
    <source>
        <dbReference type="ARBA" id="ARBA00022840"/>
    </source>
</evidence>
<evidence type="ECO:0000256" key="4">
    <source>
        <dbReference type="ARBA" id="ARBA00022777"/>
    </source>
</evidence>
<evidence type="ECO:0000256" key="1">
    <source>
        <dbReference type="ARBA" id="ARBA00010688"/>
    </source>
</evidence>